<name>A0ABT7WPX3_9GAMM</name>
<dbReference type="EMBL" id="JAUDZE010000004">
    <property type="protein sequence ID" value="MDN0014715.1"/>
    <property type="molecule type" value="Genomic_DNA"/>
</dbReference>
<dbReference type="Gene3D" id="2.40.128.270">
    <property type="match status" value="2"/>
</dbReference>
<keyword evidence="5" id="KW-1185">Reference proteome</keyword>
<accession>A0ABT7WPX3</accession>
<dbReference type="Proteomes" id="UP001168524">
    <property type="component" value="Unassembled WGS sequence"/>
</dbReference>
<feature type="domain" description="DUF4377" evidence="3">
    <location>
        <begin position="278"/>
        <end position="361"/>
    </location>
</feature>
<dbReference type="RefSeq" id="WP_267980961.1">
    <property type="nucleotide sequence ID" value="NZ_JAPQKF010000004.1"/>
</dbReference>
<dbReference type="PANTHER" id="PTHR35535">
    <property type="entry name" value="HEAT SHOCK PROTEIN HSLJ"/>
    <property type="match status" value="1"/>
</dbReference>
<feature type="domain" description="DUF306" evidence="2">
    <location>
        <begin position="159"/>
        <end position="254"/>
    </location>
</feature>
<dbReference type="InterPro" id="IPR053147">
    <property type="entry name" value="Hsp_HslJ-like"/>
</dbReference>
<dbReference type="InterPro" id="IPR038670">
    <property type="entry name" value="HslJ-like_sf"/>
</dbReference>
<evidence type="ECO:0000259" key="3">
    <source>
        <dbReference type="Pfam" id="PF14302"/>
    </source>
</evidence>
<evidence type="ECO:0000313" key="4">
    <source>
        <dbReference type="EMBL" id="MDN0014715.1"/>
    </source>
</evidence>
<evidence type="ECO:0000256" key="1">
    <source>
        <dbReference type="SAM" id="SignalP"/>
    </source>
</evidence>
<dbReference type="Pfam" id="PF03724">
    <property type="entry name" value="META"/>
    <property type="match status" value="2"/>
</dbReference>
<keyword evidence="1" id="KW-0732">Signal</keyword>
<dbReference type="PANTHER" id="PTHR35535:SF1">
    <property type="entry name" value="HEAT SHOCK PROTEIN HSLJ"/>
    <property type="match status" value="1"/>
</dbReference>
<organism evidence="4 5">
    <name type="scientific">Acinetobacter thutiue</name>
    <dbReference type="NCBI Taxonomy" id="2998078"/>
    <lineage>
        <taxon>Bacteria</taxon>
        <taxon>Pseudomonadati</taxon>
        <taxon>Pseudomonadota</taxon>
        <taxon>Gammaproteobacteria</taxon>
        <taxon>Moraxellales</taxon>
        <taxon>Moraxellaceae</taxon>
        <taxon>Acinetobacter</taxon>
    </lineage>
</organism>
<dbReference type="InterPro" id="IPR025485">
    <property type="entry name" value="DUF4377"/>
</dbReference>
<protein>
    <submittedName>
        <fullName evidence="4">META and DUF4377 domain-containing protein</fullName>
    </submittedName>
</protein>
<dbReference type="Pfam" id="PF14302">
    <property type="entry name" value="DUF4377"/>
    <property type="match status" value="1"/>
</dbReference>
<comment type="caution">
    <text evidence="4">The sequence shown here is derived from an EMBL/GenBank/DDBJ whole genome shotgun (WGS) entry which is preliminary data.</text>
</comment>
<evidence type="ECO:0000313" key="5">
    <source>
        <dbReference type="Proteomes" id="UP001168524"/>
    </source>
</evidence>
<feature type="domain" description="DUF306" evidence="2">
    <location>
        <begin position="48"/>
        <end position="138"/>
    </location>
</feature>
<feature type="signal peptide" evidence="1">
    <location>
        <begin position="1"/>
        <end position="17"/>
    </location>
</feature>
<proteinExistence type="predicted"/>
<gene>
    <name evidence="4" type="ORF">QTA56_10800</name>
</gene>
<dbReference type="PROSITE" id="PS51257">
    <property type="entry name" value="PROKAR_LIPOPROTEIN"/>
    <property type="match status" value="1"/>
</dbReference>
<sequence length="367" mass="41093">MKIKYLVLALLPLSLMACQSVQNVTDSVITQMNTTAVKNLTEYNWTYQASKASKPLVLTFNDNQQLTILTGCNGQGGTWKVEGNSIVTSPLVSTMMACADDLMQQEHLSSDIFSEKRIPFEISTVNGQAILTVTDSKGQKHIFTGSKMTDRNVLTNYTWSYQPADTKKPIVLSFSKDRLSVDSGCNRQGTTWKVENDLIITGDMFSTQMACEPALMKQEQFAADLLQKREISFDVNTSNPDQPSLVISDTKGQKYTFIGTMTPEAKYQSEGKTVFLEISPETKSCVGVAPMTCMQVREIKYDDKGIKTYADKDWSLYYGQIEGFKHNPEQRVIVRVKRFEIKNPAADQSSQADVLDMVVEQELVKKP</sequence>
<evidence type="ECO:0000259" key="2">
    <source>
        <dbReference type="Pfam" id="PF03724"/>
    </source>
</evidence>
<reference evidence="4" key="1">
    <citation type="submission" date="2023-06" db="EMBL/GenBank/DDBJ databases">
        <title>Two novel species of Acinetobacter isolated from motorbike repairing workshop in Vietnam.</title>
        <authorList>
            <person name="Le N.T.T."/>
        </authorList>
    </citation>
    <scope>NUCLEOTIDE SEQUENCE</scope>
    <source>
        <strain evidence="4">VNH17</strain>
    </source>
</reference>
<feature type="chain" id="PRO_5047531816" evidence="1">
    <location>
        <begin position="18"/>
        <end position="367"/>
    </location>
</feature>
<dbReference type="InterPro" id="IPR005184">
    <property type="entry name" value="DUF306_Meta_HslJ"/>
</dbReference>